<reference evidence="1 2" key="1">
    <citation type="submission" date="2017-12" db="EMBL/GenBank/DDBJ databases">
        <title>Sequencing the genomes of 1000 Actinobacteria strains.</title>
        <authorList>
            <person name="Klenk H.-P."/>
        </authorList>
    </citation>
    <scope>NUCLEOTIDE SEQUENCE [LARGE SCALE GENOMIC DNA]</scope>
    <source>
        <strain evidence="1 2">DSM 12806</strain>
    </source>
</reference>
<organism evidence="1 2">
    <name type="scientific">Phycicoccus duodecadis</name>
    <dbReference type="NCBI Taxonomy" id="173053"/>
    <lineage>
        <taxon>Bacteria</taxon>
        <taxon>Bacillati</taxon>
        <taxon>Actinomycetota</taxon>
        <taxon>Actinomycetes</taxon>
        <taxon>Micrococcales</taxon>
        <taxon>Intrasporangiaceae</taxon>
        <taxon>Phycicoccus</taxon>
    </lineage>
</organism>
<proteinExistence type="predicted"/>
<name>A0A2N3YIM5_9MICO</name>
<keyword evidence="2" id="KW-1185">Reference proteome</keyword>
<dbReference type="EMBL" id="PJNE01000001">
    <property type="protein sequence ID" value="PKW26704.1"/>
    <property type="molecule type" value="Genomic_DNA"/>
</dbReference>
<comment type="caution">
    <text evidence="1">The sequence shown here is derived from an EMBL/GenBank/DDBJ whole genome shotgun (WGS) entry which is preliminary data.</text>
</comment>
<dbReference type="OrthoDB" id="3831159at2"/>
<dbReference type="AlphaFoldDB" id="A0A2N3YIM5"/>
<accession>A0A2N3YIM5</accession>
<sequence>MEWVTVARADVEGLSIGYRIGWRFRYLATSVFGPAQLGTADDPQQKLLRERQRRVERLRAEKAARAGG</sequence>
<dbReference type="Proteomes" id="UP000233781">
    <property type="component" value="Unassembled WGS sequence"/>
</dbReference>
<gene>
    <name evidence="1" type="ORF">ATL31_1521</name>
</gene>
<protein>
    <submittedName>
        <fullName evidence="1">Uncharacterized protein</fullName>
    </submittedName>
</protein>
<evidence type="ECO:0000313" key="1">
    <source>
        <dbReference type="EMBL" id="PKW26704.1"/>
    </source>
</evidence>
<evidence type="ECO:0000313" key="2">
    <source>
        <dbReference type="Proteomes" id="UP000233781"/>
    </source>
</evidence>